<evidence type="ECO:0000259" key="1">
    <source>
        <dbReference type="Pfam" id="PF01548"/>
    </source>
</evidence>
<dbReference type="InterPro" id="IPR047650">
    <property type="entry name" value="Transpos_IS110"/>
</dbReference>
<protein>
    <submittedName>
        <fullName evidence="2">Transposase</fullName>
    </submittedName>
</protein>
<name>A0ABV6AX41_9DEIO</name>
<dbReference type="Proteomes" id="UP001589733">
    <property type="component" value="Unassembled WGS sequence"/>
</dbReference>
<sequence length="90" mass="9836">MVVLGIDVGKSDLYACLLRPELKPARQVVTNTAEGQACLQSWLETQGVIAPETSVVMEATGVYWERIALKLHVAGYRVSVVNAAQIKFYA</sequence>
<feature type="non-terminal residue" evidence="2">
    <location>
        <position position="90"/>
    </location>
</feature>
<proteinExistence type="predicted"/>
<dbReference type="PANTHER" id="PTHR33055">
    <property type="entry name" value="TRANSPOSASE FOR INSERTION SEQUENCE ELEMENT IS1111A"/>
    <property type="match status" value="1"/>
</dbReference>
<accession>A0ABV6AX41</accession>
<dbReference type="Pfam" id="PF01548">
    <property type="entry name" value="DEDD_Tnp_IS110"/>
    <property type="match status" value="1"/>
</dbReference>
<comment type="caution">
    <text evidence="2">The sequence shown here is derived from an EMBL/GenBank/DDBJ whole genome shotgun (WGS) entry which is preliminary data.</text>
</comment>
<dbReference type="PANTHER" id="PTHR33055:SF3">
    <property type="entry name" value="PUTATIVE TRANSPOSASE FOR IS117-RELATED"/>
    <property type="match status" value="1"/>
</dbReference>
<organism evidence="2 3">
    <name type="scientific">Deinococcus oregonensis</name>
    <dbReference type="NCBI Taxonomy" id="1805970"/>
    <lineage>
        <taxon>Bacteria</taxon>
        <taxon>Thermotogati</taxon>
        <taxon>Deinococcota</taxon>
        <taxon>Deinococci</taxon>
        <taxon>Deinococcales</taxon>
        <taxon>Deinococcaceae</taxon>
        <taxon>Deinococcus</taxon>
    </lineage>
</organism>
<dbReference type="InterPro" id="IPR002525">
    <property type="entry name" value="Transp_IS110-like_N"/>
</dbReference>
<dbReference type="RefSeq" id="WP_380008297.1">
    <property type="nucleotide sequence ID" value="NZ_JBHLYR010000028.1"/>
</dbReference>
<dbReference type="EMBL" id="JBHLYR010000028">
    <property type="protein sequence ID" value="MFB9992085.1"/>
    <property type="molecule type" value="Genomic_DNA"/>
</dbReference>
<evidence type="ECO:0000313" key="3">
    <source>
        <dbReference type="Proteomes" id="UP001589733"/>
    </source>
</evidence>
<evidence type="ECO:0000313" key="2">
    <source>
        <dbReference type="EMBL" id="MFB9992085.1"/>
    </source>
</evidence>
<keyword evidence="3" id="KW-1185">Reference proteome</keyword>
<gene>
    <name evidence="2" type="ORF">ACFFLM_08940</name>
</gene>
<reference evidence="2 3" key="1">
    <citation type="submission" date="2024-09" db="EMBL/GenBank/DDBJ databases">
        <authorList>
            <person name="Sun Q."/>
            <person name="Mori K."/>
        </authorList>
    </citation>
    <scope>NUCLEOTIDE SEQUENCE [LARGE SCALE GENOMIC DNA]</scope>
    <source>
        <strain evidence="2 3">JCM 13503</strain>
    </source>
</reference>
<feature type="domain" description="Transposase IS110-like N-terminal" evidence="1">
    <location>
        <begin position="4"/>
        <end position="88"/>
    </location>
</feature>